<dbReference type="EC" id="2.1.1.163" evidence="2"/>
<dbReference type="InterPro" id="IPR029063">
    <property type="entry name" value="SAM-dependent_MTases_sf"/>
</dbReference>
<dbReference type="CDD" id="cd02440">
    <property type="entry name" value="AdoMet_MTases"/>
    <property type="match status" value="1"/>
</dbReference>
<dbReference type="InterPro" id="IPR041698">
    <property type="entry name" value="Methyltransf_25"/>
</dbReference>
<dbReference type="GO" id="GO:0043770">
    <property type="term" value="F:demethylmenaquinone methyltransferase activity"/>
    <property type="evidence" value="ECO:0007669"/>
    <property type="project" value="UniProtKB-EC"/>
</dbReference>
<name>A0A679K6M1_9HYPH</name>
<dbReference type="Pfam" id="PF13649">
    <property type="entry name" value="Methyltransf_25"/>
    <property type="match status" value="1"/>
</dbReference>
<gene>
    <name evidence="2" type="primary">menG</name>
    <name evidence="2" type="ORF">MBLL_04316</name>
</gene>
<organism evidence="2">
    <name type="scientific">Methylobacterium bullatum</name>
    <dbReference type="NCBI Taxonomy" id="570505"/>
    <lineage>
        <taxon>Bacteria</taxon>
        <taxon>Pseudomonadati</taxon>
        <taxon>Pseudomonadota</taxon>
        <taxon>Alphaproteobacteria</taxon>
        <taxon>Hyphomicrobiales</taxon>
        <taxon>Methylobacteriaceae</taxon>
        <taxon>Methylobacterium</taxon>
    </lineage>
</organism>
<feature type="domain" description="Methyltransferase" evidence="1">
    <location>
        <begin position="52"/>
        <end position="149"/>
    </location>
</feature>
<dbReference type="PANTHER" id="PTHR43591">
    <property type="entry name" value="METHYLTRANSFERASE"/>
    <property type="match status" value="1"/>
</dbReference>
<dbReference type="Gene3D" id="3.40.50.150">
    <property type="entry name" value="Vaccinia Virus protein VP39"/>
    <property type="match status" value="1"/>
</dbReference>
<dbReference type="EMBL" id="LR743511">
    <property type="protein sequence ID" value="CAA2145195.1"/>
    <property type="molecule type" value="Genomic_DNA"/>
</dbReference>
<accession>A0A679K6M1</accession>
<evidence type="ECO:0000313" key="2">
    <source>
        <dbReference type="EMBL" id="CAA2145195.1"/>
    </source>
</evidence>
<dbReference type="PANTHER" id="PTHR43591:SF24">
    <property type="entry name" value="2-METHOXY-6-POLYPRENYL-1,4-BENZOQUINOL METHYLASE, MITOCHONDRIAL"/>
    <property type="match status" value="1"/>
</dbReference>
<proteinExistence type="predicted"/>
<keyword evidence="2" id="KW-0489">Methyltransferase</keyword>
<keyword evidence="2" id="KW-0808">Transferase</keyword>
<dbReference type="SUPFAM" id="SSF53335">
    <property type="entry name" value="S-adenosyl-L-methionine-dependent methyltransferases"/>
    <property type="match status" value="1"/>
</dbReference>
<evidence type="ECO:0000259" key="1">
    <source>
        <dbReference type="Pfam" id="PF13649"/>
    </source>
</evidence>
<protein>
    <submittedName>
        <fullName evidence="2">Demethylmenaquinone methyltransferase</fullName>
        <ecNumber evidence="2">2.1.1.163</ecNumber>
    </submittedName>
</protein>
<sequence>MMADGAITQRDYWNGEVGARWARNQRRIDAVFAPLTAALFEAARLRVDGSALDIGCGAGDCAIAAARRLGPRGRVVAADLSAPLLAVARERAGIEAPALAPIAFIEADAQTHDFGDAAFEQAISRFGVMFFDDSGAAFANIRKALVPGGRLTFLCWRRIEDNPWITVPRNLVLPLVPEPEPGPADAPGPFRFAEAETLNAVLAQAGFLDITLEAIDRPLTLARSGDGTARDAAEAAADFATELGPVSRLLRDQPASVRADALKRVSDDFAERAVSGAVSLDAGCWLVSARR</sequence>
<reference evidence="2" key="1">
    <citation type="submission" date="2019-12" db="EMBL/GenBank/DDBJ databases">
        <authorList>
            <person name="Cremers G."/>
        </authorList>
    </citation>
    <scope>NUCLEOTIDE SEQUENCE</scope>
    <source>
        <strain evidence="2">Mbul2</strain>
    </source>
</reference>
<dbReference type="GO" id="GO:0032259">
    <property type="term" value="P:methylation"/>
    <property type="evidence" value="ECO:0007669"/>
    <property type="project" value="UniProtKB-KW"/>
</dbReference>
<dbReference type="AlphaFoldDB" id="A0A679K6M1"/>
<dbReference type="RefSeq" id="WP_339163647.1">
    <property type="nucleotide sequence ID" value="NZ_LR743511.1"/>
</dbReference>